<dbReference type="EMBL" id="JABWDY010030939">
    <property type="protein sequence ID" value="KAF5185253.1"/>
    <property type="molecule type" value="Genomic_DNA"/>
</dbReference>
<comment type="caution">
    <text evidence="1">The sequence shown here is derived from an EMBL/GenBank/DDBJ whole genome shotgun (WGS) entry which is preliminary data.</text>
</comment>
<name>A0A7J6VK07_THATH</name>
<gene>
    <name evidence="1" type="ORF">FRX31_025160</name>
</gene>
<dbReference type="AlphaFoldDB" id="A0A7J6VK07"/>
<dbReference type="Gene3D" id="3.80.10.10">
    <property type="entry name" value="Ribonuclease Inhibitor"/>
    <property type="match status" value="1"/>
</dbReference>
<accession>A0A7J6VK07</accession>
<dbReference type="InterPro" id="IPR032675">
    <property type="entry name" value="LRR_dom_sf"/>
</dbReference>
<reference evidence="1 2" key="1">
    <citation type="submission" date="2020-06" db="EMBL/GenBank/DDBJ databases">
        <title>Transcriptomic and genomic resources for Thalictrum thalictroides and T. hernandezii: Facilitating candidate gene discovery in an emerging model plant lineage.</title>
        <authorList>
            <person name="Arias T."/>
            <person name="Riano-Pachon D.M."/>
            <person name="Di Stilio V.S."/>
        </authorList>
    </citation>
    <scope>NUCLEOTIDE SEQUENCE [LARGE SCALE GENOMIC DNA]</scope>
    <source>
        <strain evidence="2">cv. WT478/WT964</strain>
        <tissue evidence="1">Leaves</tissue>
    </source>
</reference>
<dbReference type="Proteomes" id="UP000554482">
    <property type="component" value="Unassembled WGS sequence"/>
</dbReference>
<dbReference type="OrthoDB" id="122245at2759"/>
<dbReference type="SUPFAM" id="SSF52058">
    <property type="entry name" value="L domain-like"/>
    <property type="match status" value="1"/>
</dbReference>
<keyword evidence="2" id="KW-1185">Reference proteome</keyword>
<organism evidence="1 2">
    <name type="scientific">Thalictrum thalictroides</name>
    <name type="common">Rue-anemone</name>
    <name type="synonym">Anemone thalictroides</name>
    <dbReference type="NCBI Taxonomy" id="46969"/>
    <lineage>
        <taxon>Eukaryota</taxon>
        <taxon>Viridiplantae</taxon>
        <taxon>Streptophyta</taxon>
        <taxon>Embryophyta</taxon>
        <taxon>Tracheophyta</taxon>
        <taxon>Spermatophyta</taxon>
        <taxon>Magnoliopsida</taxon>
        <taxon>Ranunculales</taxon>
        <taxon>Ranunculaceae</taxon>
        <taxon>Thalictroideae</taxon>
        <taxon>Thalictrum</taxon>
    </lineage>
</organism>
<sequence>MQHPDGYLKLEFLDLSGATPFREFQGQTLIFDTVTFSKIDLSGTQIAQVPPFVRFVYITKLLLRYCCHLETMPPLAFELDVLDLSGSIAFKNFHDALNLDLSRTQIGKLPVLSMILLWSNSF</sequence>
<proteinExistence type="predicted"/>
<evidence type="ECO:0000313" key="2">
    <source>
        <dbReference type="Proteomes" id="UP000554482"/>
    </source>
</evidence>
<protein>
    <submittedName>
        <fullName evidence="1">Uncharacterized protein</fullName>
    </submittedName>
</protein>
<evidence type="ECO:0000313" key="1">
    <source>
        <dbReference type="EMBL" id="KAF5185253.1"/>
    </source>
</evidence>